<feature type="region of interest" description="Disordered" evidence="1">
    <location>
        <begin position="115"/>
        <end position="164"/>
    </location>
</feature>
<protein>
    <submittedName>
        <fullName evidence="2">Uncharacterized protein</fullName>
    </submittedName>
</protein>
<proteinExistence type="predicted"/>
<evidence type="ECO:0000313" key="3">
    <source>
        <dbReference type="Proteomes" id="UP001353858"/>
    </source>
</evidence>
<dbReference type="Proteomes" id="UP001353858">
    <property type="component" value="Unassembled WGS sequence"/>
</dbReference>
<evidence type="ECO:0000313" key="2">
    <source>
        <dbReference type="EMBL" id="KAK4877085.1"/>
    </source>
</evidence>
<dbReference type="AlphaFoldDB" id="A0AAN7Q2K9"/>
<reference evidence="3" key="1">
    <citation type="submission" date="2023-01" db="EMBL/GenBank/DDBJ databases">
        <title>Key to firefly adult light organ development and bioluminescence: homeobox transcription factors regulate luciferase expression and transportation to peroxisome.</title>
        <authorList>
            <person name="Fu X."/>
        </authorList>
    </citation>
    <scope>NUCLEOTIDE SEQUENCE [LARGE SCALE GENOMIC DNA]</scope>
</reference>
<gene>
    <name evidence="2" type="ORF">RN001_009591</name>
</gene>
<organism evidence="2 3">
    <name type="scientific">Aquatica leii</name>
    <dbReference type="NCBI Taxonomy" id="1421715"/>
    <lineage>
        <taxon>Eukaryota</taxon>
        <taxon>Metazoa</taxon>
        <taxon>Ecdysozoa</taxon>
        <taxon>Arthropoda</taxon>
        <taxon>Hexapoda</taxon>
        <taxon>Insecta</taxon>
        <taxon>Pterygota</taxon>
        <taxon>Neoptera</taxon>
        <taxon>Endopterygota</taxon>
        <taxon>Coleoptera</taxon>
        <taxon>Polyphaga</taxon>
        <taxon>Elateriformia</taxon>
        <taxon>Elateroidea</taxon>
        <taxon>Lampyridae</taxon>
        <taxon>Luciolinae</taxon>
        <taxon>Aquatica</taxon>
    </lineage>
</organism>
<keyword evidence="3" id="KW-1185">Reference proteome</keyword>
<evidence type="ECO:0000256" key="1">
    <source>
        <dbReference type="SAM" id="MobiDB-lite"/>
    </source>
</evidence>
<comment type="caution">
    <text evidence="2">The sequence shown here is derived from an EMBL/GenBank/DDBJ whole genome shotgun (WGS) entry which is preliminary data.</text>
</comment>
<feature type="compositionally biased region" description="Polar residues" evidence="1">
    <location>
        <begin position="115"/>
        <end position="135"/>
    </location>
</feature>
<accession>A0AAN7Q2K9</accession>
<sequence length="307" mass="34726">MSSKASVERSDEFSEYLNDQKSVTIYVQYRKNVLKKSKEYTIAAIKRQHEEEQASIYKISPSRTRTCAEVINAKLNRGVDSVSPGNVVLYKCFNEIASRITAVSNLQVVEQPQRSSIVNSTSMSGQPEYQEQPLNNRMHHEVGETPRPSTSRNSEDHFNTHQAVSSGSNLGILHGGGVRQREGFSYITVMTETDRFIRRFNMTAKTVIFSFKPVDADNPFEWLKIEGDTINYVQYNIMKQERVKVCLRLKKGVSPHIFLCQKGNVPPTVQRIGAIKRQRLSLVKEALSGSTAKNDVLKPSKQPETIL</sequence>
<name>A0AAN7Q2K9_9COLE</name>
<dbReference type="EMBL" id="JARPUR010000004">
    <property type="protein sequence ID" value="KAK4877085.1"/>
    <property type="molecule type" value="Genomic_DNA"/>
</dbReference>